<evidence type="ECO:0000313" key="7">
    <source>
        <dbReference type="Proteomes" id="UP000450599"/>
    </source>
</evidence>
<protein>
    <submittedName>
        <fullName evidence="4">AraC family transcriptional regulator</fullName>
    </submittedName>
    <submittedName>
        <fullName evidence="3">Helix-turn-helix domain</fullName>
    </submittedName>
</protein>
<dbReference type="EMBL" id="WKMX01000013">
    <property type="protein sequence ID" value="MRZ07425.1"/>
    <property type="molecule type" value="Genomic_DNA"/>
</dbReference>
<proteinExistence type="predicted"/>
<name>A0A174WL37_PARDI</name>
<feature type="transmembrane region" description="Helical" evidence="1">
    <location>
        <begin position="200"/>
        <end position="221"/>
    </location>
</feature>
<feature type="transmembrane region" description="Helical" evidence="1">
    <location>
        <begin position="15"/>
        <end position="41"/>
    </location>
</feature>
<dbReference type="GO" id="GO:0043565">
    <property type="term" value="F:sequence-specific DNA binding"/>
    <property type="evidence" value="ECO:0007669"/>
    <property type="project" value="InterPro"/>
</dbReference>
<feature type="transmembrane region" description="Helical" evidence="1">
    <location>
        <begin position="233"/>
        <end position="255"/>
    </location>
</feature>
<organism evidence="3 6">
    <name type="scientific">Parabacteroides distasonis</name>
    <dbReference type="NCBI Taxonomy" id="823"/>
    <lineage>
        <taxon>Bacteria</taxon>
        <taxon>Pseudomonadati</taxon>
        <taxon>Bacteroidota</taxon>
        <taxon>Bacteroidia</taxon>
        <taxon>Bacteroidales</taxon>
        <taxon>Tannerellaceae</taxon>
        <taxon>Parabacteroides</taxon>
    </lineage>
</organism>
<dbReference type="RefSeq" id="WP_057329148.1">
    <property type="nucleotide sequence ID" value="NZ_WKMW01000019.1"/>
</dbReference>
<dbReference type="EMBL" id="WKMW01000019">
    <property type="protein sequence ID" value="MRY85979.1"/>
    <property type="molecule type" value="Genomic_DNA"/>
</dbReference>
<reference evidence="3 6" key="1">
    <citation type="submission" date="2015-09" db="EMBL/GenBank/DDBJ databases">
        <authorList>
            <consortium name="Pathogen Informatics"/>
        </authorList>
    </citation>
    <scope>NUCLEOTIDE SEQUENCE [LARGE SCALE GENOMIC DNA]</scope>
    <source>
        <strain evidence="3 6">2789STDY5834948</strain>
    </source>
</reference>
<evidence type="ECO:0000313" key="6">
    <source>
        <dbReference type="Proteomes" id="UP000095332"/>
    </source>
</evidence>
<feature type="domain" description="HTH araC/xylS-type" evidence="2">
    <location>
        <begin position="294"/>
        <end position="398"/>
    </location>
</feature>
<dbReference type="PROSITE" id="PS01124">
    <property type="entry name" value="HTH_ARAC_FAMILY_2"/>
    <property type="match status" value="1"/>
</dbReference>
<keyword evidence="1" id="KW-0472">Membrane</keyword>
<evidence type="ECO:0000313" key="3">
    <source>
        <dbReference type="EMBL" id="CUQ48013.1"/>
    </source>
</evidence>
<evidence type="ECO:0000313" key="4">
    <source>
        <dbReference type="EMBL" id="MRY85979.1"/>
    </source>
</evidence>
<dbReference type="GO" id="GO:0003700">
    <property type="term" value="F:DNA-binding transcription factor activity"/>
    <property type="evidence" value="ECO:0007669"/>
    <property type="project" value="InterPro"/>
</dbReference>
<dbReference type="Proteomes" id="UP000450599">
    <property type="component" value="Unassembled WGS sequence"/>
</dbReference>
<feature type="transmembrane region" description="Helical" evidence="1">
    <location>
        <begin position="167"/>
        <end position="188"/>
    </location>
</feature>
<dbReference type="InterPro" id="IPR018060">
    <property type="entry name" value="HTH_AraC"/>
</dbReference>
<reference evidence="7 8" key="2">
    <citation type="journal article" date="2019" name="Nat. Med.">
        <title>A library of human gut bacterial isolates paired with longitudinal multiomics data enables mechanistic microbiome research.</title>
        <authorList>
            <person name="Poyet M."/>
            <person name="Groussin M."/>
            <person name="Gibbons S.M."/>
            <person name="Avila-Pacheco J."/>
            <person name="Jiang X."/>
            <person name="Kearney S.M."/>
            <person name="Perrotta A.R."/>
            <person name="Berdy B."/>
            <person name="Zhao S."/>
            <person name="Lieberman T.D."/>
            <person name="Swanson P.K."/>
            <person name="Smith M."/>
            <person name="Roesemann S."/>
            <person name="Alexander J.E."/>
            <person name="Rich S.A."/>
            <person name="Livny J."/>
            <person name="Vlamakis H."/>
            <person name="Clish C."/>
            <person name="Bullock K."/>
            <person name="Deik A."/>
            <person name="Scott J."/>
            <person name="Pierce K.A."/>
            <person name="Xavier R.J."/>
            <person name="Alm E.J."/>
        </authorList>
    </citation>
    <scope>NUCLEOTIDE SEQUENCE [LARGE SCALE GENOMIC DNA]</scope>
    <source>
        <strain evidence="5 8">BIOML-A10</strain>
        <strain evidence="4 7">BIOML-A11</strain>
    </source>
</reference>
<feature type="transmembrane region" description="Helical" evidence="1">
    <location>
        <begin position="53"/>
        <end position="75"/>
    </location>
</feature>
<dbReference type="Proteomes" id="UP000471216">
    <property type="component" value="Unassembled WGS sequence"/>
</dbReference>
<keyword evidence="1" id="KW-0812">Transmembrane</keyword>
<dbReference type="PROSITE" id="PS51257">
    <property type="entry name" value="PROKAR_LIPOPROTEIN"/>
    <property type="match status" value="1"/>
</dbReference>
<evidence type="ECO:0000256" key="1">
    <source>
        <dbReference type="SAM" id="Phobius"/>
    </source>
</evidence>
<dbReference type="Gene3D" id="1.10.10.60">
    <property type="entry name" value="Homeodomain-like"/>
    <property type="match status" value="1"/>
</dbReference>
<accession>A0A174WL37</accession>
<dbReference type="EMBL" id="CZBM01000015">
    <property type="protein sequence ID" value="CUQ48013.1"/>
    <property type="molecule type" value="Genomic_DNA"/>
</dbReference>
<feature type="transmembrane region" description="Helical" evidence="1">
    <location>
        <begin position="116"/>
        <end position="137"/>
    </location>
</feature>
<evidence type="ECO:0000313" key="5">
    <source>
        <dbReference type="EMBL" id="MRZ07425.1"/>
    </source>
</evidence>
<dbReference type="Proteomes" id="UP000095332">
    <property type="component" value="Unassembled WGS sequence"/>
</dbReference>
<dbReference type="AlphaFoldDB" id="A0A174WL37"/>
<sequence>MIKKRYIWGMDNLTVYMISIMVLAPVYSAVSCGMVVGLSLQDCLSREERDLKRILLVYLSVSATGWLVTFCYQFYPSLFVRLNVVCLLCFVLPSIFFYRIVRFLTRLGEPEEFPPLHYLVPGLLALAMLVWSCFVPFDVRLEIVRGKAEVIPAGYEWYTRFFTLKPLLRVVFGLLYYILTLALLVSYYKRARGKDTLVRGPACWVIFLVGVSIASLLSSVLPTFMPRSRFYHSLWTAAVSCGIALQHVLLSYHVIRREYCLYVLRRESPPSSSGETDAGDVRLRRSHSGKLTQRRFERFFREHKPFLRPGYKMTDLVEDLDVNRTVLSAFINRTYGMNFNRYLNRFRLRELDRLRSHPANQGKSVSSLIGQVGFKDFRTYSRAVATEREAAAGERETKEEGGTA</sequence>
<gene>
    <name evidence="3" type="ORF">ERS852560_03264</name>
    <name evidence="5" type="ORF">GKD54_14650</name>
    <name evidence="4" type="ORF">GKD58_17280</name>
</gene>
<feature type="transmembrane region" description="Helical" evidence="1">
    <location>
        <begin position="81"/>
        <end position="104"/>
    </location>
</feature>
<keyword evidence="1" id="KW-1133">Transmembrane helix</keyword>
<evidence type="ECO:0000313" key="8">
    <source>
        <dbReference type="Proteomes" id="UP000471216"/>
    </source>
</evidence>
<evidence type="ECO:0000259" key="2">
    <source>
        <dbReference type="PROSITE" id="PS01124"/>
    </source>
</evidence>